<evidence type="ECO:0000313" key="9">
    <source>
        <dbReference type="Proteomes" id="UP001305779"/>
    </source>
</evidence>
<feature type="region of interest" description="Disordered" evidence="6">
    <location>
        <begin position="722"/>
        <end position="773"/>
    </location>
</feature>
<evidence type="ECO:0000256" key="5">
    <source>
        <dbReference type="ARBA" id="ARBA00023242"/>
    </source>
</evidence>
<dbReference type="PANTHER" id="PTHR47424:SF3">
    <property type="entry name" value="REGULATORY PROTEIN GAL4"/>
    <property type="match status" value="1"/>
</dbReference>
<sequence>MNSTDGSTEPRRKRRRVDPAHQACTECKQRKVRCDAARPACSTCVSGGKPCDYPPVYRRATCSQRHVDDLEAKLKEYEQQLSINANQRQHNPTSGSKDGRAVPLSPPELVVNGRINANSHFPANIIRSAISDRSSPIVSDNEDSTTDDATALPAIDGMVEYISPNDSHVSDAGFEDASTFRFANNLTATRHDRSVQAEDAEGGSVLASSQSQPVPAYSSPATIGLNNIWRMDEPPKDGTHDDCITALKSYMDQSSLSYLPQRHVASALLEKYFSIILPTWPFLVEKRVRQQFNNTWLSDEPPNPMWLAQLNLIFAIACELYDTSDDSPMPNIFEAGKMFYLRANGFVIANCHRICSIPMVQILLLAAQYQQGTLRTNEHWMTIGIATRMCLGLGLDRIARGEYGQQSSLSALDKEICKRLWWTCFSFDRLSSMVYGRPVGIASMPQLALDQELVSPTDDKYLDEDLQQPNEVPSVNAFFANTVKLYRIMDEILVSLPARSQLAPSPLTNRTTSNQSYDAHRIITQLNTIFEIDALLIEWHQNLPAHLAFSLESLDDTSPSLPYIFRLHRIVLKLRFLGMRILLHRQSLLLLLQGQENQSRVPNTAQRHITRVDTQLARVSASICTQMAQLQIETIDANRPLKMTGAWWWNLHFVFNSLCVLFGALAVPAPEDIEAILPDPNRNKAAIRRGLDNIRTMASRGGPRVVQTERFLRGLLRAMIKRRHQQNQPASTQATADNSNQRGCPAGHATQPALASDPSGLSNTSTAIRSDNDGRYQQTQAMEQTKILPNLDKELGDLDVFELLPADAQSSSFSTLDDMNIDWSNGLPSNVLDPDLASMFLQDSFNAWADPTGAQSMPPG</sequence>
<dbReference type="InterPro" id="IPR036864">
    <property type="entry name" value="Zn2-C6_fun-type_DNA-bd_sf"/>
</dbReference>
<dbReference type="PANTHER" id="PTHR47424">
    <property type="entry name" value="REGULATORY PROTEIN GAL4"/>
    <property type="match status" value="1"/>
</dbReference>
<feature type="region of interest" description="Disordered" evidence="6">
    <location>
        <begin position="1"/>
        <end position="21"/>
    </location>
</feature>
<name>A0ABR0ETV1_ZASCE</name>
<evidence type="ECO:0000259" key="7">
    <source>
        <dbReference type="PROSITE" id="PS50048"/>
    </source>
</evidence>
<accession>A0ABR0ETV1</accession>
<dbReference type="CDD" id="cd12148">
    <property type="entry name" value="fungal_TF_MHR"/>
    <property type="match status" value="1"/>
</dbReference>
<dbReference type="InterPro" id="IPR001138">
    <property type="entry name" value="Zn2Cys6_DnaBD"/>
</dbReference>
<organism evidence="8 9">
    <name type="scientific">Zasmidium cellare</name>
    <name type="common">Wine cellar mold</name>
    <name type="synonym">Racodium cellare</name>
    <dbReference type="NCBI Taxonomy" id="395010"/>
    <lineage>
        <taxon>Eukaryota</taxon>
        <taxon>Fungi</taxon>
        <taxon>Dikarya</taxon>
        <taxon>Ascomycota</taxon>
        <taxon>Pezizomycotina</taxon>
        <taxon>Dothideomycetes</taxon>
        <taxon>Dothideomycetidae</taxon>
        <taxon>Mycosphaerellales</taxon>
        <taxon>Mycosphaerellaceae</taxon>
        <taxon>Zasmidium</taxon>
    </lineage>
</organism>
<dbReference type="InterPro" id="IPR051127">
    <property type="entry name" value="Fungal_SecMet_Regulators"/>
</dbReference>
<keyword evidence="4" id="KW-0804">Transcription</keyword>
<dbReference type="EMBL" id="JAXOVC010000002">
    <property type="protein sequence ID" value="KAK4504922.1"/>
    <property type="molecule type" value="Genomic_DNA"/>
</dbReference>
<keyword evidence="1" id="KW-0479">Metal-binding</keyword>
<dbReference type="Pfam" id="PF00172">
    <property type="entry name" value="Zn_clus"/>
    <property type="match status" value="1"/>
</dbReference>
<proteinExistence type="predicted"/>
<protein>
    <recommendedName>
        <fullName evidence="7">Zn(2)-C6 fungal-type domain-containing protein</fullName>
    </recommendedName>
</protein>
<dbReference type="InterPro" id="IPR007219">
    <property type="entry name" value="XnlR_reg_dom"/>
</dbReference>
<dbReference type="PROSITE" id="PS50048">
    <property type="entry name" value="ZN2_CY6_FUNGAL_2"/>
    <property type="match status" value="1"/>
</dbReference>
<feature type="compositionally biased region" description="Polar residues" evidence="6">
    <location>
        <begin position="726"/>
        <end position="742"/>
    </location>
</feature>
<evidence type="ECO:0000256" key="6">
    <source>
        <dbReference type="SAM" id="MobiDB-lite"/>
    </source>
</evidence>
<dbReference type="PROSITE" id="PS00463">
    <property type="entry name" value="ZN2_CY6_FUNGAL_1"/>
    <property type="match status" value="1"/>
</dbReference>
<gene>
    <name evidence="8" type="ORF">PRZ48_002885</name>
</gene>
<dbReference type="Pfam" id="PF04082">
    <property type="entry name" value="Fungal_trans"/>
    <property type="match status" value="1"/>
</dbReference>
<dbReference type="Proteomes" id="UP001305779">
    <property type="component" value="Unassembled WGS sequence"/>
</dbReference>
<dbReference type="Gene3D" id="4.10.240.10">
    <property type="entry name" value="Zn(2)-C6 fungal-type DNA-binding domain"/>
    <property type="match status" value="1"/>
</dbReference>
<keyword evidence="9" id="KW-1185">Reference proteome</keyword>
<comment type="caution">
    <text evidence="8">The sequence shown here is derived from an EMBL/GenBank/DDBJ whole genome shotgun (WGS) entry which is preliminary data.</text>
</comment>
<dbReference type="SMART" id="SM00066">
    <property type="entry name" value="GAL4"/>
    <property type="match status" value="1"/>
</dbReference>
<dbReference type="SMART" id="SM00906">
    <property type="entry name" value="Fungal_trans"/>
    <property type="match status" value="2"/>
</dbReference>
<keyword evidence="5" id="KW-0539">Nucleus</keyword>
<feature type="region of interest" description="Disordered" evidence="6">
    <location>
        <begin position="192"/>
        <end position="217"/>
    </location>
</feature>
<evidence type="ECO:0000256" key="4">
    <source>
        <dbReference type="ARBA" id="ARBA00023163"/>
    </source>
</evidence>
<keyword evidence="3" id="KW-0238">DNA-binding</keyword>
<feature type="domain" description="Zn(2)-C6 fungal-type" evidence="7">
    <location>
        <begin position="23"/>
        <end position="53"/>
    </location>
</feature>
<dbReference type="CDD" id="cd00067">
    <property type="entry name" value="GAL4"/>
    <property type="match status" value="1"/>
</dbReference>
<keyword evidence="2" id="KW-0805">Transcription regulation</keyword>
<feature type="compositionally biased region" description="Polar residues" evidence="6">
    <location>
        <begin position="759"/>
        <end position="773"/>
    </location>
</feature>
<feature type="compositionally biased region" description="Polar residues" evidence="6">
    <location>
        <begin position="83"/>
        <end position="96"/>
    </location>
</feature>
<evidence type="ECO:0000256" key="3">
    <source>
        <dbReference type="ARBA" id="ARBA00023125"/>
    </source>
</evidence>
<evidence type="ECO:0000256" key="2">
    <source>
        <dbReference type="ARBA" id="ARBA00023015"/>
    </source>
</evidence>
<evidence type="ECO:0000256" key="1">
    <source>
        <dbReference type="ARBA" id="ARBA00022723"/>
    </source>
</evidence>
<reference evidence="8 9" key="1">
    <citation type="journal article" date="2023" name="G3 (Bethesda)">
        <title>A chromosome-level genome assembly of Zasmidium syzygii isolated from banana leaves.</title>
        <authorList>
            <person name="van Westerhoven A.C."/>
            <person name="Mehrabi R."/>
            <person name="Talebi R."/>
            <person name="Steentjes M.B.F."/>
            <person name="Corcolon B."/>
            <person name="Chong P.A."/>
            <person name="Kema G.H.J."/>
            <person name="Seidl M.F."/>
        </authorList>
    </citation>
    <scope>NUCLEOTIDE SEQUENCE [LARGE SCALE GENOMIC DNA]</scope>
    <source>
        <strain evidence="8 9">P124</strain>
    </source>
</reference>
<feature type="region of interest" description="Disordered" evidence="6">
    <location>
        <begin position="83"/>
        <end position="105"/>
    </location>
</feature>
<evidence type="ECO:0000313" key="8">
    <source>
        <dbReference type="EMBL" id="KAK4504922.1"/>
    </source>
</evidence>
<dbReference type="SUPFAM" id="SSF57701">
    <property type="entry name" value="Zn2/Cys6 DNA-binding domain"/>
    <property type="match status" value="1"/>
</dbReference>
<feature type="compositionally biased region" description="Polar residues" evidence="6">
    <location>
        <begin position="206"/>
        <end position="217"/>
    </location>
</feature>